<dbReference type="Pfam" id="PF02464">
    <property type="entry name" value="CinA"/>
    <property type="match status" value="1"/>
</dbReference>
<accession>A0A8J3RVV6</accession>
<organism evidence="3 4">
    <name type="scientific">Planobispora rosea</name>
    <dbReference type="NCBI Taxonomy" id="35762"/>
    <lineage>
        <taxon>Bacteria</taxon>
        <taxon>Bacillati</taxon>
        <taxon>Actinomycetota</taxon>
        <taxon>Actinomycetes</taxon>
        <taxon>Streptosporangiales</taxon>
        <taxon>Streptosporangiaceae</taxon>
        <taxon>Planobispora</taxon>
    </lineage>
</organism>
<evidence type="ECO:0000313" key="3">
    <source>
        <dbReference type="EMBL" id="GIH82305.1"/>
    </source>
</evidence>
<gene>
    <name evidence="3" type="ORF">Pro02_07130</name>
</gene>
<proteinExistence type="predicted"/>
<comment type="caution">
    <text evidence="3">The sequence shown here is derived from an EMBL/GenBank/DDBJ whole genome shotgun (WGS) entry which is preliminary data.</text>
</comment>
<feature type="region of interest" description="Disordered" evidence="1">
    <location>
        <begin position="1"/>
        <end position="22"/>
    </location>
</feature>
<feature type="domain" description="CinA C-terminal" evidence="2">
    <location>
        <begin position="28"/>
        <end position="177"/>
    </location>
</feature>
<dbReference type="Proteomes" id="UP000655044">
    <property type="component" value="Unassembled WGS sequence"/>
</dbReference>
<name>A0A8J3RVV6_PLARO</name>
<dbReference type="InterPro" id="IPR036653">
    <property type="entry name" value="CinA-like_C"/>
</dbReference>
<dbReference type="EMBL" id="BOOI01000006">
    <property type="protein sequence ID" value="GIH82305.1"/>
    <property type="molecule type" value="Genomic_DNA"/>
</dbReference>
<evidence type="ECO:0000259" key="2">
    <source>
        <dbReference type="Pfam" id="PF02464"/>
    </source>
</evidence>
<dbReference type="SUPFAM" id="SSF142433">
    <property type="entry name" value="CinA-like"/>
    <property type="match status" value="1"/>
</dbReference>
<dbReference type="AlphaFoldDB" id="A0A8J3RVV6"/>
<evidence type="ECO:0000256" key="1">
    <source>
        <dbReference type="SAM" id="MobiDB-lite"/>
    </source>
</evidence>
<sequence length="186" mass="18912">MDPARSVIPESTGPVGPESTRSAAPRAAGVLALLVRRGETVATAESLTAGLIGAELTVPPGASAAFAGGVLAYATALKHRLLGVPAALLEREGAVHPEVAAAMADGVRELTGATYGVAATGVAGPDPQDGKPVGTVHLAVSGSGGRVWHRDLRLDGTREEIRRWTVNEAVDLLREVLESNSGEQSG</sequence>
<reference evidence="3" key="1">
    <citation type="submission" date="2021-01" db="EMBL/GenBank/DDBJ databases">
        <title>Whole genome shotgun sequence of Planobispora rosea NBRC 15558.</title>
        <authorList>
            <person name="Komaki H."/>
            <person name="Tamura T."/>
        </authorList>
    </citation>
    <scope>NUCLEOTIDE SEQUENCE</scope>
    <source>
        <strain evidence="3">NBRC 15558</strain>
    </source>
</reference>
<dbReference type="InterPro" id="IPR008136">
    <property type="entry name" value="CinA_C"/>
</dbReference>
<evidence type="ECO:0000313" key="4">
    <source>
        <dbReference type="Proteomes" id="UP000655044"/>
    </source>
</evidence>
<dbReference type="Gene3D" id="3.90.950.20">
    <property type="entry name" value="CinA-like"/>
    <property type="match status" value="1"/>
</dbReference>
<keyword evidence="4" id="KW-1185">Reference proteome</keyword>
<protein>
    <submittedName>
        <fullName evidence="3">Competence damage-inducible protein A</fullName>
    </submittedName>
</protein>
<dbReference type="NCBIfam" id="TIGR00199">
    <property type="entry name" value="PncC_domain"/>
    <property type="match status" value="1"/>
</dbReference>